<dbReference type="Gene3D" id="2.40.50.580">
    <property type="match status" value="1"/>
</dbReference>
<reference evidence="2 3" key="1">
    <citation type="submission" date="2020-02" db="EMBL/GenBank/DDBJ databases">
        <title>Genome analysis of Thermosulfuriphilus ammonigenes ST65T, an anaerobic thermophilic chemolithoautotrophic bacterium isolated from a deep-sea hydrothermal vent.</title>
        <authorList>
            <person name="Slobodkina G."/>
            <person name="Allioux M."/>
            <person name="Merkel A."/>
            <person name="Alain K."/>
            <person name="Jebbar M."/>
            <person name="Slobodkin A."/>
        </authorList>
    </citation>
    <scope>NUCLEOTIDE SEQUENCE [LARGE SCALE GENOMIC DNA]</scope>
    <source>
        <strain evidence="2 3">ST65</strain>
    </source>
</reference>
<protein>
    <recommendedName>
        <fullName evidence="1">Sugar fermentation stimulation protein homolog</fullName>
    </recommendedName>
</protein>
<dbReference type="CDD" id="cd22357">
    <property type="entry name" value="SfsA-like"/>
    <property type="match status" value="1"/>
</dbReference>
<proteinExistence type="inferred from homology"/>
<dbReference type="Gene3D" id="3.40.1350.60">
    <property type="match status" value="1"/>
</dbReference>
<accession>A0A6G7PU23</accession>
<sequence length="240" mass="27215">MVKFPFILPDATGVFLERPNRFLARVKIRGGKEKGPVEVHVHDPGRLPDLLIPEREVLLRRARNPRLRKTAWDLIAVRKNDHWVLVHSGLHRQIAEMLLAHSLTNPFGPAERLAEPRRGRHRLDFLLTAETGSRIWLEVKGCTLARGDLALFPDAPTARGAGHLRELISLKEEGEGAAVFFLVFRPEARRFAPYREVDPHFADLLKEAVSCGVGVYPFLLEYQPHEGILLYRGLLPLVLC</sequence>
<dbReference type="PANTHER" id="PTHR30545:SF2">
    <property type="entry name" value="SUGAR FERMENTATION STIMULATION PROTEIN A"/>
    <property type="match status" value="1"/>
</dbReference>
<organism evidence="2 3">
    <name type="scientific">Thermosulfuriphilus ammonigenes</name>
    <dbReference type="NCBI Taxonomy" id="1936021"/>
    <lineage>
        <taxon>Bacteria</taxon>
        <taxon>Pseudomonadati</taxon>
        <taxon>Thermodesulfobacteriota</taxon>
        <taxon>Thermodesulfobacteria</taxon>
        <taxon>Thermodesulfobacteriales</taxon>
        <taxon>Thermodesulfobacteriaceae</taxon>
        <taxon>Thermosulfuriphilus</taxon>
    </lineage>
</organism>
<evidence type="ECO:0000313" key="2">
    <source>
        <dbReference type="EMBL" id="QIJ71021.1"/>
    </source>
</evidence>
<gene>
    <name evidence="1 2" type="primary">sfsA</name>
    <name evidence="2" type="ORF">G4V39_01480</name>
</gene>
<dbReference type="Pfam" id="PF17746">
    <property type="entry name" value="SfsA_N"/>
    <property type="match status" value="1"/>
</dbReference>
<dbReference type="RefSeq" id="WP_166031243.1">
    <property type="nucleotide sequence ID" value="NZ_CP048877.1"/>
</dbReference>
<dbReference type="InterPro" id="IPR041465">
    <property type="entry name" value="SfsA_N"/>
</dbReference>
<dbReference type="InterPro" id="IPR005224">
    <property type="entry name" value="SfsA"/>
</dbReference>
<dbReference type="NCBIfam" id="TIGR00230">
    <property type="entry name" value="sfsA"/>
    <property type="match status" value="1"/>
</dbReference>
<evidence type="ECO:0000256" key="1">
    <source>
        <dbReference type="HAMAP-Rule" id="MF_00095"/>
    </source>
</evidence>
<evidence type="ECO:0000313" key="3">
    <source>
        <dbReference type="Proteomes" id="UP000502179"/>
    </source>
</evidence>
<name>A0A6G7PU23_9BACT</name>
<dbReference type="EMBL" id="CP048877">
    <property type="protein sequence ID" value="QIJ71021.1"/>
    <property type="molecule type" value="Genomic_DNA"/>
</dbReference>
<comment type="similarity">
    <text evidence="1">Belongs to the SfsA family.</text>
</comment>
<dbReference type="InterPro" id="IPR040452">
    <property type="entry name" value="SfsA_C"/>
</dbReference>
<dbReference type="PANTHER" id="PTHR30545">
    <property type="entry name" value="SUGAR FERMENTATION STIMULATION PROTEIN A"/>
    <property type="match status" value="1"/>
</dbReference>
<keyword evidence="3" id="KW-1185">Reference proteome</keyword>
<dbReference type="GO" id="GO:0003677">
    <property type="term" value="F:DNA binding"/>
    <property type="evidence" value="ECO:0007669"/>
    <property type="project" value="InterPro"/>
</dbReference>
<dbReference type="HAMAP" id="MF_00095">
    <property type="entry name" value="SfsA"/>
    <property type="match status" value="1"/>
</dbReference>
<dbReference type="Pfam" id="PF03749">
    <property type="entry name" value="SfsA"/>
    <property type="match status" value="1"/>
</dbReference>
<dbReference type="AlphaFoldDB" id="A0A6G7PU23"/>
<dbReference type="Proteomes" id="UP000502179">
    <property type="component" value="Chromosome"/>
</dbReference>
<dbReference type="KEGG" id="tav:G4V39_01480"/>